<comment type="caution">
    <text evidence="1">The sequence shown here is derived from an EMBL/GenBank/DDBJ whole genome shotgun (WGS) entry which is preliminary data.</text>
</comment>
<evidence type="ECO:0008006" key="3">
    <source>
        <dbReference type="Google" id="ProtNLM"/>
    </source>
</evidence>
<dbReference type="OrthoDB" id="2604865at2"/>
<evidence type="ECO:0000313" key="2">
    <source>
        <dbReference type="Proteomes" id="UP000248889"/>
    </source>
</evidence>
<dbReference type="Proteomes" id="UP000248889">
    <property type="component" value="Unassembled WGS sequence"/>
</dbReference>
<organism evidence="1 2">
    <name type="scientific">Streptacidiphilus pinicola</name>
    <dbReference type="NCBI Taxonomy" id="2219663"/>
    <lineage>
        <taxon>Bacteria</taxon>
        <taxon>Bacillati</taxon>
        <taxon>Actinomycetota</taxon>
        <taxon>Actinomycetes</taxon>
        <taxon>Kitasatosporales</taxon>
        <taxon>Streptomycetaceae</taxon>
        <taxon>Streptacidiphilus</taxon>
    </lineage>
</organism>
<accession>A0A2X0JW48</accession>
<keyword evidence="2" id="KW-1185">Reference proteome</keyword>
<dbReference type="Pfam" id="PF08922">
    <property type="entry name" value="DUF1905"/>
    <property type="match status" value="1"/>
</dbReference>
<dbReference type="SUPFAM" id="SSF141694">
    <property type="entry name" value="AF2212/PG0164-like"/>
    <property type="match status" value="1"/>
</dbReference>
<name>A0A2X0JW48_9ACTN</name>
<protein>
    <recommendedName>
        <fullName evidence="3">DUF1905 domain-containing protein</fullName>
    </recommendedName>
</protein>
<reference evidence="1 2" key="1">
    <citation type="submission" date="2018-06" db="EMBL/GenBank/DDBJ databases">
        <title>Streptacidiphilus pinicola sp. nov., isolated from pine grove soil.</title>
        <authorList>
            <person name="Roh S.G."/>
            <person name="Park S."/>
            <person name="Kim M.-K."/>
            <person name="Yun B.-R."/>
            <person name="Park J."/>
            <person name="Kim M.J."/>
            <person name="Kim Y.S."/>
            <person name="Kim S.B."/>
        </authorList>
    </citation>
    <scope>NUCLEOTIDE SEQUENCE [LARGE SCALE GENOMIC DNA]</scope>
    <source>
        <strain evidence="1 2">MMS16-CNU450</strain>
    </source>
</reference>
<dbReference type="InterPro" id="IPR015018">
    <property type="entry name" value="DUF1905"/>
</dbReference>
<dbReference type="Gene3D" id="2.40.30.100">
    <property type="entry name" value="AF2212/PG0164-like"/>
    <property type="match status" value="1"/>
</dbReference>
<evidence type="ECO:0000313" key="1">
    <source>
        <dbReference type="EMBL" id="RAG81155.1"/>
    </source>
</evidence>
<gene>
    <name evidence="1" type="ORF">DN069_34360</name>
</gene>
<sequence>MLFQATVEATGKTTTGIPVPQEIVTGLGAGKRPPVRVTLNGYTYRTPLGVMGGRTLISVSAAIRQAASVAAGDQLPVTIELDTDPR</sequence>
<dbReference type="AlphaFoldDB" id="A0A2X0JW48"/>
<dbReference type="EMBL" id="QKYN01000175">
    <property type="protein sequence ID" value="RAG81155.1"/>
    <property type="molecule type" value="Genomic_DNA"/>
</dbReference>
<proteinExistence type="predicted"/>
<dbReference type="InterPro" id="IPR037079">
    <property type="entry name" value="AF2212/PG0164-like_sf"/>
</dbReference>